<name>K1SEG8_9ZZZZ</name>
<protein>
    <submittedName>
        <fullName evidence="1">Uncharacterized protein</fullName>
    </submittedName>
</protein>
<organism evidence="1">
    <name type="scientific">human gut metagenome</name>
    <dbReference type="NCBI Taxonomy" id="408170"/>
    <lineage>
        <taxon>unclassified sequences</taxon>
        <taxon>metagenomes</taxon>
        <taxon>organismal metagenomes</taxon>
    </lineage>
</organism>
<dbReference type="EMBL" id="AJWY01009171">
    <property type="protein sequence ID" value="EKC59147.1"/>
    <property type="molecule type" value="Genomic_DNA"/>
</dbReference>
<sequence>TMTIDNGSSLSQSETHLEVFENICRADATMIKYLVNDRLIPLMIRHGFPLAGVTFDWNEATSYTPAEQREIERLLLQEYDIDPNYFADKYKIPITGVKKTSANSFFE</sequence>
<reference evidence="1" key="1">
    <citation type="journal article" date="2013" name="Environ. Microbiol.">
        <title>Microbiota from the distal guts of lean and obese adolescents exhibit partial functional redundancy besides clear differences in community structure.</title>
        <authorList>
            <person name="Ferrer M."/>
            <person name="Ruiz A."/>
            <person name="Lanza F."/>
            <person name="Haange S.B."/>
            <person name="Oberbach A."/>
            <person name="Till H."/>
            <person name="Bargiela R."/>
            <person name="Campoy C."/>
            <person name="Segura M.T."/>
            <person name="Richter M."/>
            <person name="von Bergen M."/>
            <person name="Seifert J."/>
            <person name="Suarez A."/>
        </authorList>
    </citation>
    <scope>NUCLEOTIDE SEQUENCE</scope>
</reference>
<dbReference type="Pfam" id="PF06074">
    <property type="entry name" value="Portal_Mu"/>
    <property type="match status" value="1"/>
</dbReference>
<evidence type="ECO:0000313" key="1">
    <source>
        <dbReference type="EMBL" id="EKC59147.1"/>
    </source>
</evidence>
<comment type="caution">
    <text evidence="1">The sequence shown here is derived from an EMBL/GenBank/DDBJ whole genome shotgun (WGS) entry which is preliminary data.</text>
</comment>
<gene>
    <name evidence="1" type="ORF">LEA_13516</name>
</gene>
<proteinExistence type="predicted"/>
<feature type="non-terminal residue" evidence="1">
    <location>
        <position position="1"/>
    </location>
</feature>
<accession>K1SEG8</accession>
<dbReference type="InterPro" id="IPR009279">
    <property type="entry name" value="Portal_Mu"/>
</dbReference>
<dbReference type="AlphaFoldDB" id="K1SEG8"/>